<organism evidence="1">
    <name type="scientific">Sulfurovum sp. enrichment culture clone C5</name>
    <dbReference type="NCBI Taxonomy" id="497650"/>
    <lineage>
        <taxon>Bacteria</taxon>
        <taxon>Pseudomonadati</taxon>
        <taxon>Campylobacterota</taxon>
        <taxon>Epsilonproteobacteria</taxon>
        <taxon>Campylobacterales</taxon>
        <taxon>Sulfurovaceae</taxon>
        <taxon>Sulfurovum</taxon>
        <taxon>environmental samples</taxon>
    </lineage>
</organism>
<evidence type="ECO:0008006" key="2">
    <source>
        <dbReference type="Google" id="ProtNLM"/>
    </source>
</evidence>
<protein>
    <recommendedName>
        <fullName evidence="2">Lipoprotein</fullName>
    </recommendedName>
</protein>
<gene>
    <name evidence="1" type="ORF">BN3087_330002</name>
</gene>
<accession>A0A0S4XM65</accession>
<dbReference type="PROSITE" id="PS51257">
    <property type="entry name" value="PROKAR_LIPOPROTEIN"/>
    <property type="match status" value="1"/>
</dbReference>
<proteinExistence type="predicted"/>
<sequence>MIKIKMAWIIIVALMLTGCGIDQDVFGSVVPSEKANKLVQDTKFNGSNVFFYRETGNKDNIAVVKIGERVVGSILPNSYATTKVCINTIQVGVATRGNTIGVTNYFFPVDINGTESVFFKIDEMKNGGFWLTRVTHDIGEKSMKTIDKKSRVINRNTLDCQVSVDNKKISE</sequence>
<dbReference type="EMBL" id="FAXN01000033">
    <property type="protein sequence ID" value="CUV65387.1"/>
    <property type="molecule type" value="Genomic_DNA"/>
</dbReference>
<dbReference type="AlphaFoldDB" id="A0A0S4XM65"/>
<reference evidence="1" key="1">
    <citation type="submission" date="2015-11" db="EMBL/GenBank/DDBJ databases">
        <authorList>
            <person name="Zhang Y."/>
            <person name="Guo Z."/>
        </authorList>
    </citation>
    <scope>NUCLEOTIDE SEQUENCE</scope>
    <source>
        <strain evidence="1">BN30871</strain>
    </source>
</reference>
<evidence type="ECO:0000313" key="1">
    <source>
        <dbReference type="EMBL" id="CUV65387.1"/>
    </source>
</evidence>
<name>A0A0S4XM65_9BACT</name>